<dbReference type="Gene3D" id="1.10.3210.10">
    <property type="entry name" value="Hypothetical protein af1432"/>
    <property type="match status" value="1"/>
</dbReference>
<evidence type="ECO:0000259" key="2">
    <source>
        <dbReference type="PROSITE" id="PS51831"/>
    </source>
</evidence>
<dbReference type="InterPro" id="IPR006674">
    <property type="entry name" value="HD_domain"/>
</dbReference>
<dbReference type="InterPro" id="IPR003607">
    <property type="entry name" value="HD/PDEase_dom"/>
</dbReference>
<proteinExistence type="predicted"/>
<dbReference type="PROSITE" id="PS51831">
    <property type="entry name" value="HD"/>
    <property type="match status" value="1"/>
</dbReference>
<keyword evidence="1 3" id="KW-0378">Hydrolase</keyword>
<dbReference type="PANTHER" id="PTHR37294">
    <property type="entry name" value="3'-5' EXORIBONUCLEASE YHAM"/>
    <property type="match status" value="1"/>
</dbReference>
<dbReference type="EMBL" id="FMJE01000005">
    <property type="protein sequence ID" value="SCM82509.1"/>
    <property type="molecule type" value="Genomic_DNA"/>
</dbReference>
<dbReference type="InterPro" id="IPR050798">
    <property type="entry name" value="YhaM_exoribonuc/phosphodiest"/>
</dbReference>
<evidence type="ECO:0000313" key="3">
    <source>
        <dbReference type="EMBL" id="SCM82509.1"/>
    </source>
</evidence>
<dbReference type="NCBIfam" id="TIGR00277">
    <property type="entry name" value="HDIG"/>
    <property type="match status" value="1"/>
</dbReference>
<gene>
    <name evidence="3" type="primary">yhaM</name>
    <name evidence="3" type="ORF">KL86SPO_50280</name>
</gene>
<organism evidence="3">
    <name type="scientific">uncultured Sporomusa sp</name>
    <dbReference type="NCBI Taxonomy" id="307249"/>
    <lineage>
        <taxon>Bacteria</taxon>
        <taxon>Bacillati</taxon>
        <taxon>Bacillota</taxon>
        <taxon>Negativicutes</taxon>
        <taxon>Selenomonadales</taxon>
        <taxon>Sporomusaceae</taxon>
        <taxon>Sporomusa</taxon>
        <taxon>environmental samples</taxon>
    </lineage>
</organism>
<dbReference type="GO" id="GO:0016787">
    <property type="term" value="F:hydrolase activity"/>
    <property type="evidence" value="ECO:0007669"/>
    <property type="project" value="UniProtKB-KW"/>
</dbReference>
<name>A0A212LYN4_9FIRM</name>
<dbReference type="RefSeq" id="WP_288185172.1">
    <property type="nucleotide sequence ID" value="NZ_LT608335.1"/>
</dbReference>
<feature type="domain" description="HD" evidence="2">
    <location>
        <begin position="165"/>
        <end position="287"/>
    </location>
</feature>
<dbReference type="EC" id="3.1.-.-" evidence="3"/>
<dbReference type="PANTHER" id="PTHR37294:SF1">
    <property type="entry name" value="3'-5' EXORIBONUCLEASE YHAM"/>
    <property type="match status" value="1"/>
</dbReference>
<dbReference type="SMART" id="SM00471">
    <property type="entry name" value="HDc"/>
    <property type="match status" value="1"/>
</dbReference>
<dbReference type="SUPFAM" id="SSF109604">
    <property type="entry name" value="HD-domain/PDEase-like"/>
    <property type="match status" value="1"/>
</dbReference>
<protein>
    <submittedName>
        <fullName evidence="3">3'-5' exoribonuclease YhaM</fullName>
        <ecNumber evidence="3">3.1.-.-</ecNumber>
    </submittedName>
</protein>
<accession>A0A212LYN4</accession>
<dbReference type="CDD" id="cd00077">
    <property type="entry name" value="HDc"/>
    <property type="match status" value="1"/>
</dbReference>
<sequence>MRLGEVTKHPKGFRIAGIYQVARFEVKTAKNGKAYGDCVVSDPSFEIPAKYWDIPAESVALFQQNSILGLEATLDYFKESPQLTIDRVYVPSPQEIDQSLQSLGLMAPRDIGGMYRQLEDIIAGVRHNRLRQMLVWIFSTNTSFAEQFKRHPGAVRNHHAYIGGLLQHTLEVAEAALDQCARNDRINKDLLLAAALVHDIGKVREIAVDALGLPVGFTKEGKLLRHISLGMELVGQACREAQVEEEVDVILKHCILSHHGQAEWGSPVAPMLLEAELLHYLDNLSAKTEQFVREQERLEPGDFTKSYVLRREVYRTSFVGD</sequence>
<reference evidence="3" key="1">
    <citation type="submission" date="2016-08" db="EMBL/GenBank/DDBJ databases">
        <authorList>
            <person name="Seilhamer J.J."/>
        </authorList>
    </citation>
    <scope>NUCLEOTIDE SEQUENCE</scope>
    <source>
        <strain evidence="3">86</strain>
    </source>
</reference>
<dbReference type="InterPro" id="IPR006675">
    <property type="entry name" value="HDIG_dom"/>
</dbReference>
<evidence type="ECO:0000256" key="1">
    <source>
        <dbReference type="ARBA" id="ARBA00022801"/>
    </source>
</evidence>
<dbReference type="Pfam" id="PF01966">
    <property type="entry name" value="HD"/>
    <property type="match status" value="1"/>
</dbReference>
<dbReference type="AlphaFoldDB" id="A0A212LYN4"/>
<dbReference type="GO" id="GO:0031125">
    <property type="term" value="P:rRNA 3'-end processing"/>
    <property type="evidence" value="ECO:0007669"/>
    <property type="project" value="TreeGrafter"/>
</dbReference>